<feature type="region of interest" description="Disordered" evidence="1">
    <location>
        <begin position="1075"/>
        <end position="1119"/>
    </location>
</feature>
<feature type="domain" description="Cell morphogenesis protein C-terminal" evidence="2">
    <location>
        <begin position="1377"/>
        <end position="1628"/>
    </location>
</feature>
<feature type="domain" description="Cell morphogenesis central region" evidence="3">
    <location>
        <begin position="540"/>
        <end position="700"/>
    </location>
</feature>
<evidence type="ECO:0000259" key="2">
    <source>
        <dbReference type="Pfam" id="PF14225"/>
    </source>
</evidence>
<organism evidence="5 6">
    <name type="scientific">Oryzias latipes</name>
    <name type="common">Japanese rice fish</name>
    <name type="synonym">Japanese killifish</name>
    <dbReference type="NCBI Taxonomy" id="8090"/>
    <lineage>
        <taxon>Eukaryota</taxon>
        <taxon>Metazoa</taxon>
        <taxon>Chordata</taxon>
        <taxon>Craniata</taxon>
        <taxon>Vertebrata</taxon>
        <taxon>Euteleostomi</taxon>
        <taxon>Actinopterygii</taxon>
        <taxon>Neopterygii</taxon>
        <taxon>Teleostei</taxon>
        <taxon>Neoteleostei</taxon>
        <taxon>Acanthomorphata</taxon>
        <taxon>Ovalentaria</taxon>
        <taxon>Atherinomorphae</taxon>
        <taxon>Beloniformes</taxon>
        <taxon>Adrianichthyidae</taxon>
        <taxon>Oryziinae</taxon>
        <taxon>Oryzias</taxon>
    </lineage>
</organism>
<dbReference type="Proteomes" id="UP000265180">
    <property type="component" value="Chromosome 14"/>
</dbReference>
<feature type="domain" description="Cell morphogenesis central region" evidence="3">
    <location>
        <begin position="1108"/>
        <end position="1227"/>
    </location>
</feature>
<reference evidence="5" key="3">
    <citation type="submission" date="2025-08" db="UniProtKB">
        <authorList>
            <consortium name="Ensembl"/>
        </authorList>
    </citation>
    <scope>IDENTIFICATION</scope>
    <source>
        <strain evidence="5">HNI</strain>
    </source>
</reference>
<feature type="domain" description="Protein furry C-terminal" evidence="4">
    <location>
        <begin position="1655"/>
        <end position="2321"/>
    </location>
</feature>
<dbReference type="Pfam" id="PF14228">
    <property type="entry name" value="MOR2-PAG1_mid"/>
    <property type="match status" value="3"/>
</dbReference>
<dbReference type="PANTHER" id="PTHR12295:SF29">
    <property type="entry name" value="PROTEIN FURRY HOMOLOG"/>
    <property type="match status" value="1"/>
</dbReference>
<dbReference type="Pfam" id="PF14225">
    <property type="entry name" value="MOR2-PAG1_C"/>
    <property type="match status" value="1"/>
</dbReference>
<dbReference type="PANTHER" id="PTHR12295">
    <property type="entry name" value="FURRY-RELATED"/>
    <property type="match status" value="1"/>
</dbReference>
<dbReference type="GO" id="GO:0000902">
    <property type="term" value="P:cell morphogenesis"/>
    <property type="evidence" value="ECO:0007669"/>
    <property type="project" value="InterPro"/>
</dbReference>
<evidence type="ECO:0000256" key="1">
    <source>
        <dbReference type="SAM" id="MobiDB-lite"/>
    </source>
</evidence>
<feature type="domain" description="Cell morphogenesis central region" evidence="3">
    <location>
        <begin position="960"/>
        <end position="1021"/>
    </location>
</feature>
<evidence type="ECO:0000259" key="3">
    <source>
        <dbReference type="Pfam" id="PF14228"/>
    </source>
</evidence>
<evidence type="ECO:0000313" key="6">
    <source>
        <dbReference type="Proteomes" id="UP000265180"/>
    </source>
</evidence>
<dbReference type="InterPro" id="IPR045842">
    <property type="entry name" value="Fry_C"/>
</dbReference>
<dbReference type="InterPro" id="IPR039867">
    <property type="entry name" value="Furry/Tao3/Mor2"/>
</dbReference>
<dbReference type="Ensembl" id="ENSORLT00020032669.1">
    <property type="protein sequence ID" value="ENSORLP00020013517.1"/>
    <property type="gene ID" value="ENSORLG00020000717.1"/>
</dbReference>
<protein>
    <submittedName>
        <fullName evidence="5">Furry homolog b (Drosophila)</fullName>
    </submittedName>
</protein>
<reference evidence="5 6" key="2">
    <citation type="submission" date="2017-04" db="EMBL/GenBank/DDBJ databases">
        <title>CpG methylation of centromeres and impact of large insertions on vertebrate speciation.</title>
        <authorList>
            <person name="Ichikawa K."/>
            <person name="Yoshimura J."/>
            <person name="Morishita S."/>
        </authorList>
    </citation>
    <scope>NUCLEOTIDE SEQUENCE</scope>
    <source>
        <strain evidence="5 6">HNI</strain>
    </source>
</reference>
<proteinExistence type="predicted"/>
<name>A0A3P9KYT0_ORYLA</name>
<reference key="1">
    <citation type="journal article" date="2007" name="Nature">
        <title>The medaka draft genome and insights into vertebrate genome evolution.</title>
        <authorList>
            <person name="Kasahara M."/>
            <person name="Naruse K."/>
            <person name="Sasaki S."/>
            <person name="Nakatani Y."/>
            <person name="Qu W."/>
            <person name="Ahsan B."/>
            <person name="Yamada T."/>
            <person name="Nagayasu Y."/>
            <person name="Doi K."/>
            <person name="Kasai Y."/>
            <person name="Jindo T."/>
            <person name="Kobayashi D."/>
            <person name="Shimada A."/>
            <person name="Toyoda A."/>
            <person name="Kuroki Y."/>
            <person name="Fujiyama A."/>
            <person name="Sasaki T."/>
            <person name="Shimizu A."/>
            <person name="Asakawa S."/>
            <person name="Shimizu N."/>
            <person name="Hashimoto S."/>
            <person name="Yang J."/>
            <person name="Lee Y."/>
            <person name="Matsushima K."/>
            <person name="Sugano S."/>
            <person name="Sakaizumi M."/>
            <person name="Narita T."/>
            <person name="Ohishi K."/>
            <person name="Haga S."/>
            <person name="Ohta F."/>
            <person name="Nomoto H."/>
            <person name="Nogata K."/>
            <person name="Morishita T."/>
            <person name="Endo T."/>
            <person name="Shin-I T."/>
            <person name="Takeda H."/>
            <person name="Morishita S."/>
            <person name="Kohara Y."/>
        </authorList>
    </citation>
    <scope>NUCLEOTIDE SEQUENCE [LARGE SCALE GENOMIC DNA]</scope>
    <source>
        <strain>Hd-rR</strain>
    </source>
</reference>
<evidence type="ECO:0000259" key="4">
    <source>
        <dbReference type="Pfam" id="PF19421"/>
    </source>
</evidence>
<evidence type="ECO:0000313" key="5">
    <source>
        <dbReference type="Ensembl" id="ENSORLP00020013517.1"/>
    </source>
</evidence>
<feature type="compositionally biased region" description="Low complexity" evidence="1">
    <location>
        <begin position="1075"/>
        <end position="1087"/>
    </location>
</feature>
<feature type="compositionally biased region" description="Basic and acidic residues" evidence="1">
    <location>
        <begin position="887"/>
        <end position="897"/>
    </location>
</feature>
<dbReference type="Pfam" id="PF19421">
    <property type="entry name" value="Fry_C"/>
    <property type="match status" value="1"/>
</dbReference>
<feature type="region of interest" description="Disordered" evidence="1">
    <location>
        <begin position="1767"/>
        <end position="1786"/>
    </location>
</feature>
<dbReference type="InterPro" id="IPR025481">
    <property type="entry name" value="Cell_Morphogen_C"/>
</dbReference>
<feature type="region of interest" description="Disordered" evidence="1">
    <location>
        <begin position="1832"/>
        <end position="1868"/>
    </location>
</feature>
<feature type="compositionally biased region" description="Acidic residues" evidence="1">
    <location>
        <begin position="1106"/>
        <end position="1117"/>
    </location>
</feature>
<feature type="region of interest" description="Disordered" evidence="1">
    <location>
        <begin position="887"/>
        <end position="911"/>
    </location>
</feature>
<dbReference type="InterPro" id="IPR029473">
    <property type="entry name" value="MOR2-PAG1_mid"/>
</dbReference>
<sequence>PRILPDSILTVHMDDELRLISQNSLQSLLLDFSDWREDVLFGYTHFLLREVQDTHQGLQDASVKLLLQLLTQWRLALQLQGKMRGGVEASPRLPDRSPHWSVLHAVEGLALLLLCSCQISTRKLAVSVLREIRLLFAALGHAEDDDKPMIEVMDQLSPAVMDSIIHVAVSDSSTLPLNHHVDLQWLVDWTARLVNSSYDVKSPSHVWIFAQCVKDPWVLCLHIFLRQEHLPKHCPIALSYAWPYVFTRLQLLLPLVDPNSPVNAKKTSTAGSSDSYISLWRNYLILCLGVAKPSIMSPGHLRASTPEITATTPDGSVTYDNKVIGTPSVAWLLKQLVPLMRTESLDITESLVLGFGCTNALVFRELVEELHPLMKEALERRPENKKRRERRDLLRLQLLRIFELLANAGVISDSTNGALERDSLAMGALFLEYVDLTRMLLEAENEKELDVLKDIRAHFSGMIANLIQCVPGKSLNFFNSILFLNSGQIFMAVFKMTEENDFFDNVGLSTDGYLYKWLDNILACHDLRVHRLGCEVVILLLELNPDQINLFNWAVDRCFTGSYQLASGCFKAIATVCCNRNYPCDLVTLLNLVLFKASDSSREIYEISMQLMQVLESKLSVYSKRMVEQKPGNILYGTHGPLPPLYSVNLSQLSIQLASMYPELTLPLFSEVSQRFPTTHTNGRQIMLSYLLPWLSNIELVDNGLLPPASSPCTPEEETRSQTQGMCPSLRGNGWGSLQATSLVLNNLMFMTAKYGDEVPGPEIENAWNALVSNDSWSNNLRITLQFLISLCGVSSDTTLLPYIKKVVIYMCRNNTIQTMEELLFELQQTDPVNPVVLHCDNPPFYRFAASNKTLFAGTTSSSNTVVAGQEMLPDTDENKLAREKEDRARAHNRLESRYSNSSGGSYEDEKTDPLPPYAGWLLCVLENNRPQPLPMPVNGGCWAPLVDYLPETITPRGPLHRCNIAVIFMTEMVVDHSVREDWALHLPLLLHALFLGLDHYRPEVYEHSKRLLLHLLIALSCNNNFQVIASVLMLTREITDNKTLTIKSYYHTEYQQSQVPDFLREWQTSPVVDSGLSSTSNSSSTSLGGGSTAGSVGNLPLVTPDDLEDLEDTPSETDEKANKLIEFLSTRAIGPLWAHEDITPKNPNSKSTEQLSNFLRHVISVFKESKTDFHLEQQLSDVALQTALCSSSRHYAGRSFQIFRALKQPINNHAVSDLVSRLVEVIGEHGDEVQGYVMEVLLTLESVVVNLAECLKNSDLMAALTRTSSPDFVTSDKLMNRKSTGMLNFPGPGFAGLSSQRHQRSYSVPKKFGEYGSLTSDPPRSATLDRMQACNNHGLGRKARTPGSCTSSTNRIDPSVLSDPAHVSHPSSILATVFWVAVSLMESDFEFEYQMSLRLVHKLLSKVPLDRAENRERLEKLQAQLGWNGFSGIQQLLLKGFTSQATSDLTLQLFCQLTPVSRVPVVDSSQSIGFPLNVLCLLPHLVQHFGHPTQFCKESAERIAQVCLVEKNTKLSHLAHVMTLYKTRSYTRDPFSWVSVVCRYLHEAFSDITLSMVTYMAELLDKGLPSMQQSLLQIIYCLLSHMDLTAVHVKQFNADVIKTIEKFVQSVHWKDALNILKLVVSRSASLVHPVYGHSQGDLSNLEVSRVWDGSAKALPGKTLDFTFDISETPVIGRRFDELQGSGGRDAKARAMAVTRSTSSTSSGSNSNTILVRVSWRRPQSSQKRTREKLVTVLSLCGQEVGLTKNPSVIFSSCGDLDMMEVRESGVSSEEGGTREDTLDDTASEQQFRVFRDFDFLDVELEDGEGETVDNFNWGVRRRSLDSTELGDLLGESQHSGSTPSLGHEDPHDSDESSEEEESSTSQSLSHSQLVRSFLCLLLERYIPVDLFAAFCQLNYFTGKNVLCLFLQLLKVCGEGEDTQAQDDDLSIRSNELPEDCGEGFTLEMPGQPLRDDVDDLEDLGFPPPPSPFFSAILAAFQPAVYDDAEETWRCHVNQLISDSDGSCAVYTFQVFSSLFQNIQGKFCTLTTDVATYLGEGLRGIGSRFLKSSQMLTSCSDCPTIFIDAETIMSYGLLEKMKFSALELQEYLDTYNSREEAAVSWLKNCKDTFPRCPGDSVVTCQPGDSEEKQLELCQRLYKLHFQLLLLFQSYCSLICQVQAISSVPELLNMSRELSDLRISLQAAEAAVASDLDQVAAMVVPSFPNVEAAVQAILECLRNHEFTKAVRYIQECRIQWPNGLFGSSSESEVQTLLNVYFRHQTLGQTGTIALVGSRQDLSLICSKLLELNGEIRDMIRRAQGYRVVTTYLPDSSASGTSL</sequence>
<reference evidence="5" key="4">
    <citation type="submission" date="2025-09" db="UniProtKB">
        <authorList>
            <consortium name="Ensembl"/>
        </authorList>
    </citation>
    <scope>IDENTIFICATION</scope>
    <source>
        <strain evidence="5">HNI</strain>
    </source>
</reference>
<accession>A0A3P9KYT0</accession>